<organism evidence="5 6">
    <name type="scientific">Rhynchosporium graminicola</name>
    <dbReference type="NCBI Taxonomy" id="2792576"/>
    <lineage>
        <taxon>Eukaryota</taxon>
        <taxon>Fungi</taxon>
        <taxon>Dikarya</taxon>
        <taxon>Ascomycota</taxon>
        <taxon>Pezizomycotina</taxon>
        <taxon>Leotiomycetes</taxon>
        <taxon>Helotiales</taxon>
        <taxon>Ploettnerulaceae</taxon>
        <taxon>Rhynchosporium</taxon>
    </lineage>
</organism>
<keyword evidence="2" id="KW-0119">Carbohydrate metabolism</keyword>
<dbReference type="GO" id="GO:0008810">
    <property type="term" value="F:cellulase activity"/>
    <property type="evidence" value="ECO:0007669"/>
    <property type="project" value="InterPro"/>
</dbReference>
<evidence type="ECO:0000313" key="5">
    <source>
        <dbReference type="EMBL" id="CZT09759.1"/>
    </source>
</evidence>
<feature type="compositionally biased region" description="Low complexity" evidence="3">
    <location>
        <begin position="49"/>
        <end position="63"/>
    </location>
</feature>
<dbReference type="PANTHER" id="PTHR34002:SF9">
    <property type="entry name" value="XYLOGLUCAN-SPECIFIC ENDO-BETA-1,4-GLUCANASE A"/>
    <property type="match status" value="1"/>
</dbReference>
<dbReference type="InterPro" id="IPR013319">
    <property type="entry name" value="GH11/12"/>
</dbReference>
<dbReference type="InterPro" id="IPR013320">
    <property type="entry name" value="ConA-like_dom_sf"/>
</dbReference>
<name>A0A1E1LJ01_9HELO</name>
<proteinExistence type="inferred from homology"/>
<comment type="similarity">
    <text evidence="1 2">Belongs to the glycosyl hydrolase 12 (cellulase H) family.</text>
</comment>
<evidence type="ECO:0000256" key="3">
    <source>
        <dbReference type="SAM" id="MobiDB-lite"/>
    </source>
</evidence>
<keyword evidence="2" id="KW-0378">Hydrolase</keyword>
<dbReference type="STRING" id="914237.A0A1E1LJ01"/>
<protein>
    <submittedName>
        <fullName evidence="5">Related to endoglucanase I</fullName>
    </submittedName>
</protein>
<dbReference type="EMBL" id="FJUW01000052">
    <property type="protein sequence ID" value="CZT09759.1"/>
    <property type="molecule type" value="Genomic_DNA"/>
</dbReference>
<feature type="region of interest" description="Disordered" evidence="3">
    <location>
        <begin position="33"/>
        <end position="63"/>
    </location>
</feature>
<dbReference type="InterPro" id="IPR002594">
    <property type="entry name" value="GH12"/>
</dbReference>
<feature type="signal peptide" evidence="4">
    <location>
        <begin position="1"/>
        <end position="21"/>
    </location>
</feature>
<evidence type="ECO:0000313" key="6">
    <source>
        <dbReference type="Proteomes" id="UP000178129"/>
    </source>
</evidence>
<dbReference type="PANTHER" id="PTHR34002">
    <property type="entry name" value="BLR1656 PROTEIN"/>
    <property type="match status" value="1"/>
</dbReference>
<dbReference type="AlphaFoldDB" id="A0A1E1LJ01"/>
<keyword evidence="4" id="KW-0732">Signal</keyword>
<dbReference type="Gene3D" id="2.60.120.180">
    <property type="match status" value="1"/>
</dbReference>
<dbReference type="SUPFAM" id="SSF49899">
    <property type="entry name" value="Concanavalin A-like lectins/glucanases"/>
    <property type="match status" value="1"/>
</dbReference>
<evidence type="ECO:0000256" key="2">
    <source>
        <dbReference type="RuleBase" id="RU361163"/>
    </source>
</evidence>
<dbReference type="Proteomes" id="UP000178129">
    <property type="component" value="Unassembled WGS sequence"/>
</dbReference>
<comment type="caution">
    <text evidence="5">The sequence shown here is derived from an EMBL/GenBank/DDBJ whole genome shotgun (WGS) entry which is preliminary data.</text>
</comment>
<keyword evidence="2" id="KW-0326">Glycosidase</keyword>
<keyword evidence="6" id="KW-1185">Reference proteome</keyword>
<dbReference type="Pfam" id="PF01670">
    <property type="entry name" value="Glyco_hydro_12"/>
    <property type="match status" value="1"/>
</dbReference>
<sequence length="334" mass="36332">MILEWILDAVLLTLPIGTTIGTLRGIDLHRQANGQQPLFSPPGGKEHGSTGNNGEGNSSTIISGDNGITVTEYCGRETAITPSSVGAQYTFNPNQWGWKEGDPGSLCMNITTFNNKTYATPTTAPEFSVIWQYPAGPKTQPVHAFPNTQLESTVMPIKIQDLQHINIEMQWTYGLGSEPAVLTNVSDLIRYDVNTNVAIDMFLDDAQENSESSTQAKFEIMVWFASWGNNTFPIGFGNTTVSTYVLNGTTFNLYVGQNSNKQEVFTWLATNQTETFVGDITPLLSEITTMGNTSYPTGSTYLGHLSLGSEAFSANTSVIFTVPTLSLDIQGQPK</sequence>
<evidence type="ECO:0000256" key="1">
    <source>
        <dbReference type="ARBA" id="ARBA00005519"/>
    </source>
</evidence>
<evidence type="ECO:0000256" key="4">
    <source>
        <dbReference type="SAM" id="SignalP"/>
    </source>
</evidence>
<keyword evidence="2" id="KW-0624">Polysaccharide degradation</keyword>
<reference evidence="6" key="1">
    <citation type="submission" date="2016-03" db="EMBL/GenBank/DDBJ databases">
        <authorList>
            <person name="Ploux O."/>
        </authorList>
    </citation>
    <scope>NUCLEOTIDE SEQUENCE [LARGE SCALE GENOMIC DNA]</scope>
    <source>
        <strain evidence="6">UK7</strain>
    </source>
</reference>
<feature type="chain" id="PRO_5009447244" evidence="4">
    <location>
        <begin position="22"/>
        <end position="334"/>
    </location>
</feature>
<gene>
    <name evidence="5" type="ORF">RCO7_02151</name>
</gene>
<accession>A0A1E1LJ01</accession>
<dbReference type="InParanoid" id="A0A1E1LJ01"/>
<dbReference type="GO" id="GO:0000272">
    <property type="term" value="P:polysaccharide catabolic process"/>
    <property type="evidence" value="ECO:0007669"/>
    <property type="project" value="UniProtKB-KW"/>
</dbReference>